<dbReference type="PANTHER" id="PTHR46679:SF1">
    <property type="entry name" value="GLUTAREDOXIN-2, MITOCHONDRIAL"/>
    <property type="match status" value="1"/>
</dbReference>
<keyword evidence="3" id="KW-0249">Electron transport</keyword>
<dbReference type="Proteomes" id="UP000053660">
    <property type="component" value="Unassembled WGS sequence"/>
</dbReference>
<keyword evidence="5" id="KW-0676">Redox-active center</keyword>
<evidence type="ECO:0000256" key="4">
    <source>
        <dbReference type="ARBA" id="ARBA00023157"/>
    </source>
</evidence>
<gene>
    <name evidence="7" type="ORF">OESDEN_20816</name>
</gene>
<dbReference type="PANTHER" id="PTHR46679">
    <property type="match status" value="1"/>
</dbReference>
<proteinExistence type="inferred from homology"/>
<dbReference type="PROSITE" id="PS51354">
    <property type="entry name" value="GLUTAREDOXIN_2"/>
    <property type="match status" value="1"/>
</dbReference>
<evidence type="ECO:0000256" key="1">
    <source>
        <dbReference type="ARBA" id="ARBA00007787"/>
    </source>
</evidence>
<dbReference type="Pfam" id="PF00462">
    <property type="entry name" value="Glutaredoxin"/>
    <property type="match status" value="1"/>
</dbReference>
<dbReference type="OrthoDB" id="418495at2759"/>
<dbReference type="SUPFAM" id="SSF52833">
    <property type="entry name" value="Thioredoxin-like"/>
    <property type="match status" value="1"/>
</dbReference>
<dbReference type="GO" id="GO:0005739">
    <property type="term" value="C:mitochondrion"/>
    <property type="evidence" value="ECO:0007669"/>
    <property type="project" value="TreeGrafter"/>
</dbReference>
<feature type="domain" description="Glutaredoxin" evidence="6">
    <location>
        <begin position="22"/>
        <end position="89"/>
    </location>
</feature>
<reference evidence="7 8" key="1">
    <citation type="submission" date="2014-03" db="EMBL/GenBank/DDBJ databases">
        <title>Draft genome of the hookworm Oesophagostomum dentatum.</title>
        <authorList>
            <person name="Mitreva M."/>
        </authorList>
    </citation>
    <scope>NUCLEOTIDE SEQUENCE [LARGE SCALE GENOMIC DNA]</scope>
    <source>
        <strain evidence="7 8">OD-Hann</strain>
    </source>
</reference>
<dbReference type="EMBL" id="KN604586">
    <property type="protein sequence ID" value="KHJ79535.1"/>
    <property type="molecule type" value="Genomic_DNA"/>
</dbReference>
<evidence type="ECO:0000256" key="5">
    <source>
        <dbReference type="ARBA" id="ARBA00023284"/>
    </source>
</evidence>
<evidence type="ECO:0000259" key="6">
    <source>
        <dbReference type="Pfam" id="PF00462"/>
    </source>
</evidence>
<dbReference type="CDD" id="cd02066">
    <property type="entry name" value="GRX_family"/>
    <property type="match status" value="1"/>
</dbReference>
<organism evidence="7 8">
    <name type="scientific">Oesophagostomum dentatum</name>
    <name type="common">Nodular worm</name>
    <dbReference type="NCBI Taxonomy" id="61180"/>
    <lineage>
        <taxon>Eukaryota</taxon>
        <taxon>Metazoa</taxon>
        <taxon>Ecdysozoa</taxon>
        <taxon>Nematoda</taxon>
        <taxon>Chromadorea</taxon>
        <taxon>Rhabditida</taxon>
        <taxon>Rhabditina</taxon>
        <taxon>Rhabditomorpha</taxon>
        <taxon>Strongyloidea</taxon>
        <taxon>Strongylidae</taxon>
        <taxon>Oesophagostomum</taxon>
    </lineage>
</organism>
<protein>
    <submittedName>
        <fullName evidence="7">Glutaredoxin</fullName>
    </submittedName>
</protein>
<keyword evidence="2" id="KW-0813">Transport</keyword>
<evidence type="ECO:0000256" key="2">
    <source>
        <dbReference type="ARBA" id="ARBA00022448"/>
    </source>
</evidence>
<dbReference type="InterPro" id="IPR002109">
    <property type="entry name" value="Glutaredoxin"/>
</dbReference>
<dbReference type="Gene3D" id="3.40.30.10">
    <property type="entry name" value="Glutaredoxin"/>
    <property type="match status" value="1"/>
</dbReference>
<dbReference type="InterPro" id="IPR014025">
    <property type="entry name" value="Glutaredoxin_subgr"/>
</dbReference>
<evidence type="ECO:0000256" key="3">
    <source>
        <dbReference type="ARBA" id="ARBA00022982"/>
    </source>
</evidence>
<dbReference type="GO" id="GO:0015035">
    <property type="term" value="F:protein-disulfide reductase activity"/>
    <property type="evidence" value="ECO:0007669"/>
    <property type="project" value="TreeGrafter"/>
</dbReference>
<name>A0A0B1S8I0_OESDE</name>
<evidence type="ECO:0000313" key="7">
    <source>
        <dbReference type="EMBL" id="KHJ79535.1"/>
    </source>
</evidence>
<keyword evidence="4" id="KW-1015">Disulfide bond</keyword>
<comment type="similarity">
    <text evidence="1">Belongs to the glutaredoxin family.</text>
</comment>
<dbReference type="InterPro" id="IPR036249">
    <property type="entry name" value="Thioredoxin-like_sf"/>
</dbReference>
<evidence type="ECO:0000313" key="8">
    <source>
        <dbReference type="Proteomes" id="UP000053660"/>
    </source>
</evidence>
<accession>A0A0B1S8I0</accession>
<keyword evidence="8" id="KW-1185">Reference proteome</keyword>
<dbReference type="PRINTS" id="PR00160">
    <property type="entry name" value="GLUTAREDOXIN"/>
</dbReference>
<sequence>MGAVKSKVDVETIHAEVASTPVMIYTKDGCSFCAKAKELLNQEKIEYKECNVDRIKEKTPEAYNPRVNGLVYMTRQTTMPQIFICGKFVGGFTDLDKLRETRKLWETLAECTGENDSRRQG</sequence>
<dbReference type="AlphaFoldDB" id="A0A0B1S8I0"/>